<dbReference type="GO" id="GO:0008270">
    <property type="term" value="F:zinc ion binding"/>
    <property type="evidence" value="ECO:0007669"/>
    <property type="project" value="UniProtKB-UniRule"/>
</dbReference>
<evidence type="ECO:0000259" key="25">
    <source>
        <dbReference type="Pfam" id="PF01433"/>
    </source>
</evidence>
<comment type="catalytic activity">
    <reaction evidence="1">
        <text>Release of an N-terminal amino acid, Xaa-|-Yaa- from a peptide, amide or arylamide. Xaa is preferably Ala, but may be most amino acids including Pro (slow action). When a terminal hydrophobic residue is followed by a prolyl residue, the two may be released as an intact Xaa-Pro dipeptide.</text>
        <dbReference type="EC" id="3.4.11.2"/>
    </reaction>
</comment>
<dbReference type="STRING" id="224129.A0A1W4XFI4"/>
<dbReference type="GO" id="GO:0042277">
    <property type="term" value="F:peptide binding"/>
    <property type="evidence" value="ECO:0007669"/>
    <property type="project" value="TreeGrafter"/>
</dbReference>
<keyword evidence="8 23" id="KW-0645">Protease</keyword>
<evidence type="ECO:0000256" key="17">
    <source>
        <dbReference type="ARBA" id="ARBA00023136"/>
    </source>
</evidence>
<dbReference type="Pfam" id="PF01433">
    <property type="entry name" value="Peptidase_M1"/>
    <property type="match status" value="1"/>
</dbReference>
<evidence type="ECO:0000256" key="7">
    <source>
        <dbReference type="ARBA" id="ARBA00022622"/>
    </source>
</evidence>
<evidence type="ECO:0000256" key="4">
    <source>
        <dbReference type="ARBA" id="ARBA00010136"/>
    </source>
</evidence>
<keyword evidence="11 24" id="KW-0732">Signal</keyword>
<dbReference type="FunFam" id="2.60.40.1910:FF:000008">
    <property type="entry name" value="Aminopeptidase"/>
    <property type="match status" value="1"/>
</dbReference>
<keyword evidence="15" id="KW-1133">Transmembrane helix</keyword>
<dbReference type="Gene3D" id="2.60.40.1910">
    <property type="match status" value="1"/>
</dbReference>
<keyword evidence="9" id="KW-0812">Transmembrane</keyword>
<accession>A0A1W4XFI4</accession>
<dbReference type="KEGG" id="apln:108743793"/>
<dbReference type="PANTHER" id="PTHR11533:SF253">
    <property type="entry name" value="AMINOPEPTIDASE-RELATED"/>
    <property type="match status" value="1"/>
</dbReference>
<keyword evidence="20" id="KW-0449">Lipoprotein</keyword>
<protein>
    <recommendedName>
        <fullName evidence="23">Aminopeptidase</fullName>
        <ecNumber evidence="23">3.4.11.-</ecNumber>
    </recommendedName>
</protein>
<organism evidence="28 29">
    <name type="scientific">Agrilus planipennis</name>
    <name type="common">Emerald ash borer</name>
    <name type="synonym">Agrilus marcopoli</name>
    <dbReference type="NCBI Taxonomy" id="224129"/>
    <lineage>
        <taxon>Eukaryota</taxon>
        <taxon>Metazoa</taxon>
        <taxon>Ecdysozoa</taxon>
        <taxon>Arthropoda</taxon>
        <taxon>Hexapoda</taxon>
        <taxon>Insecta</taxon>
        <taxon>Pterygota</taxon>
        <taxon>Neoptera</taxon>
        <taxon>Endopterygota</taxon>
        <taxon>Coleoptera</taxon>
        <taxon>Polyphaga</taxon>
        <taxon>Elateriformia</taxon>
        <taxon>Buprestoidea</taxon>
        <taxon>Buprestidae</taxon>
        <taxon>Agrilinae</taxon>
        <taxon>Agrilus</taxon>
    </lineage>
</organism>
<keyword evidence="12 23" id="KW-0378">Hydrolase</keyword>
<keyword evidence="17" id="KW-0472">Membrane</keyword>
<keyword evidence="28" id="KW-1185">Reference proteome</keyword>
<keyword evidence="5 23" id="KW-0031">Aminopeptidase</keyword>
<dbReference type="OrthoDB" id="510539at2759"/>
<dbReference type="Proteomes" id="UP000192223">
    <property type="component" value="Unplaced"/>
</dbReference>
<dbReference type="SUPFAM" id="SSF55486">
    <property type="entry name" value="Metalloproteases ('zincins'), catalytic domain"/>
    <property type="match status" value="1"/>
</dbReference>
<evidence type="ECO:0000256" key="10">
    <source>
        <dbReference type="ARBA" id="ARBA00022723"/>
    </source>
</evidence>
<dbReference type="RefSeq" id="XP_018334891.1">
    <property type="nucleotide sequence ID" value="XM_018479389.1"/>
</dbReference>
<evidence type="ECO:0000256" key="13">
    <source>
        <dbReference type="ARBA" id="ARBA00022833"/>
    </source>
</evidence>
<evidence type="ECO:0000313" key="29">
    <source>
        <dbReference type="RefSeq" id="XP_018334891.1"/>
    </source>
</evidence>
<dbReference type="Gene3D" id="2.60.40.1730">
    <property type="entry name" value="tricorn interacting facor f3 domain"/>
    <property type="match status" value="1"/>
</dbReference>
<gene>
    <name evidence="29" type="primary">LOC108743793</name>
</gene>
<dbReference type="EC" id="3.4.11.-" evidence="23"/>
<evidence type="ECO:0000256" key="11">
    <source>
        <dbReference type="ARBA" id="ARBA00022729"/>
    </source>
</evidence>
<dbReference type="GO" id="GO:0005615">
    <property type="term" value="C:extracellular space"/>
    <property type="evidence" value="ECO:0007669"/>
    <property type="project" value="TreeGrafter"/>
</dbReference>
<feature type="site" description="Transition state stabilizer" evidence="22">
    <location>
        <position position="433"/>
    </location>
</feature>
<evidence type="ECO:0000256" key="15">
    <source>
        <dbReference type="ARBA" id="ARBA00022989"/>
    </source>
</evidence>
<feature type="domain" description="ERAP1-like C-terminal" evidence="26">
    <location>
        <begin position="581"/>
        <end position="902"/>
    </location>
</feature>
<dbReference type="InterPro" id="IPR045357">
    <property type="entry name" value="Aminopeptidase_N-like_N"/>
</dbReference>
<evidence type="ECO:0000256" key="12">
    <source>
        <dbReference type="ARBA" id="ARBA00022801"/>
    </source>
</evidence>
<dbReference type="CDD" id="cd09601">
    <property type="entry name" value="M1_APN-Q_like"/>
    <property type="match status" value="1"/>
</dbReference>
<dbReference type="PANTHER" id="PTHR11533">
    <property type="entry name" value="PROTEASE M1 ZINC METALLOPROTEASE"/>
    <property type="match status" value="1"/>
</dbReference>
<keyword evidence="19" id="KW-0325">Glycoprotein</keyword>
<dbReference type="FunFam" id="2.60.40.1730:FF:000012">
    <property type="entry name" value="Aminopeptidase N"/>
    <property type="match status" value="1"/>
</dbReference>
<evidence type="ECO:0000256" key="2">
    <source>
        <dbReference type="ARBA" id="ARBA00004606"/>
    </source>
</evidence>
<dbReference type="Pfam" id="PF11838">
    <property type="entry name" value="ERAP1_C"/>
    <property type="match status" value="1"/>
</dbReference>
<evidence type="ECO:0000259" key="26">
    <source>
        <dbReference type="Pfam" id="PF11838"/>
    </source>
</evidence>
<dbReference type="SUPFAM" id="SSF63737">
    <property type="entry name" value="Leukotriene A4 hydrolase N-terminal domain"/>
    <property type="match status" value="1"/>
</dbReference>
<dbReference type="GO" id="GO:0005737">
    <property type="term" value="C:cytoplasm"/>
    <property type="evidence" value="ECO:0007669"/>
    <property type="project" value="TreeGrafter"/>
</dbReference>
<keyword evidence="14" id="KW-0735">Signal-anchor</keyword>
<evidence type="ECO:0000256" key="9">
    <source>
        <dbReference type="ARBA" id="ARBA00022692"/>
    </source>
</evidence>
<dbReference type="Pfam" id="PF17900">
    <property type="entry name" value="Peptidase_M1_N"/>
    <property type="match status" value="1"/>
</dbReference>
<evidence type="ECO:0000256" key="3">
    <source>
        <dbReference type="ARBA" id="ARBA00004609"/>
    </source>
</evidence>
<dbReference type="InParanoid" id="A0A1W4XFI4"/>
<feature type="binding site" evidence="21">
    <location>
        <position position="370"/>
    </location>
    <ligand>
        <name>Zn(2+)</name>
        <dbReference type="ChEBI" id="CHEBI:29105"/>
        <note>catalytic</note>
    </ligand>
</feature>
<evidence type="ECO:0000259" key="27">
    <source>
        <dbReference type="Pfam" id="PF17900"/>
    </source>
</evidence>
<dbReference type="InterPro" id="IPR042097">
    <property type="entry name" value="Aminopeptidase_N-like_N_sf"/>
</dbReference>
<dbReference type="GeneID" id="108743793"/>
<keyword evidence="13 21" id="KW-0862">Zinc</keyword>
<proteinExistence type="inferred from homology"/>
<keyword evidence="7" id="KW-0336">GPI-anchor</keyword>
<feature type="chain" id="PRO_5010719116" description="Aminopeptidase" evidence="24">
    <location>
        <begin position="32"/>
        <end position="924"/>
    </location>
</feature>
<dbReference type="FunFam" id="1.25.50.20:FF:000001">
    <property type="entry name" value="Aminopeptidase"/>
    <property type="match status" value="1"/>
</dbReference>
<dbReference type="GO" id="GO:0098552">
    <property type="term" value="C:side of membrane"/>
    <property type="evidence" value="ECO:0007669"/>
    <property type="project" value="UniProtKB-KW"/>
</dbReference>
<evidence type="ECO:0000256" key="16">
    <source>
        <dbReference type="ARBA" id="ARBA00023049"/>
    </source>
</evidence>
<comment type="subcellular location">
    <subcellularLocation>
        <location evidence="3">Cell membrane</location>
        <topology evidence="3">Lipid-anchor</topology>
        <topology evidence="3">GPI-anchor</topology>
    </subcellularLocation>
    <subcellularLocation>
        <location evidence="2">Membrane</location>
        <topology evidence="2">Single-pass type II membrane protein</topology>
    </subcellularLocation>
</comment>
<evidence type="ECO:0000256" key="19">
    <source>
        <dbReference type="ARBA" id="ARBA00023180"/>
    </source>
</evidence>
<evidence type="ECO:0000256" key="24">
    <source>
        <dbReference type="SAM" id="SignalP"/>
    </source>
</evidence>
<dbReference type="InterPro" id="IPR014782">
    <property type="entry name" value="Peptidase_M1_dom"/>
</dbReference>
<reference evidence="29" key="1">
    <citation type="submission" date="2025-08" db="UniProtKB">
        <authorList>
            <consortium name="RefSeq"/>
        </authorList>
    </citation>
    <scope>IDENTIFICATION</scope>
    <source>
        <tissue evidence="29">Entire body</tissue>
    </source>
</reference>
<evidence type="ECO:0000313" key="28">
    <source>
        <dbReference type="Proteomes" id="UP000192223"/>
    </source>
</evidence>
<dbReference type="InterPro" id="IPR001930">
    <property type="entry name" value="Peptidase_M1"/>
</dbReference>
<dbReference type="GO" id="GO:0016285">
    <property type="term" value="F:alanyl aminopeptidase activity"/>
    <property type="evidence" value="ECO:0007669"/>
    <property type="project" value="UniProtKB-EC"/>
</dbReference>
<comment type="cofactor">
    <cofactor evidence="21 23">
        <name>Zn(2+)</name>
        <dbReference type="ChEBI" id="CHEBI:29105"/>
    </cofactor>
    <text evidence="21 23">Binds 1 zinc ion per subunit.</text>
</comment>
<evidence type="ECO:0000256" key="8">
    <source>
        <dbReference type="ARBA" id="ARBA00022670"/>
    </source>
</evidence>
<dbReference type="GO" id="GO:0043171">
    <property type="term" value="P:peptide catabolic process"/>
    <property type="evidence" value="ECO:0007669"/>
    <property type="project" value="TreeGrafter"/>
</dbReference>
<sequence>MSTRNRCFSFRVVSHLTTLHLLTNLLVVSRGTKIGLLPGNVIPEHYNLEIKTNLADDEKNKFTFEGCVEILVQCLKPTDTIVLNVLELTILDSINITGYEDSAHDTCVKKWSLEKKNETLNVTLCDSLRAGFHYNISIEFVGNITNKLVGYYRSSYFDNKSNQTQWLAVTHFEPTHARRAFPCFDEPSFKATFQISIGRMEKYTSISNEVVEKTEPMKDSKGWFWDRYRKSVKMSTYMVAYVVSDFKFTTAKPISGNSVTFRVWCREDAINQTKFASEMGPKMLATFEEYLNVSLPIPKQDMVAIPDLKVDAMGNWGLITCRENLLLIDRKSSSFFDQLAAARVVGNKIAHQWFGNLVTMKWWSDLWLKEGFSTYMGAALVQNVYPQVDSFDESTLSNMRSVFSFDGLQDSHPISQPVRTTGEIDAMFDTISYKKGSSILFTAIDILGEEAGTVGLTNYLLKHMYDNVEQDDLFESLTHAGHTMGVLEDDLDFKTILDTWTLQAGYPVVTVNRNYKDNSLRVTQRRYYQNPDAPHNNGCWWIPLSYTNKQELNFTNTHPKAWQTCPKSETIINNVAKKDDWILINLRGTGLYRVNYDDKSWEMLISELLSDTYRVVPVMNRAQLIEDSASLAAVSIISYKYFFRLLHYLKKEMRYLPWKAADERIHYLHVMLRYTSIYPSFQKFVRHILEEITKKMKTKKLDRKNTENIRLVALIGSLCCKYDVGDCRDKATLEAYIKNPNSRWSNVPKYMHHVVLCYGIQKGNETEWNLLWQRYKKSNTPTEKHLILKSLGCTKIVPLLQRYLEWTLNDKSGIRKHDRLTVFTAVAQNDVGYHYAEQFLLNYIEEIYERMKPNINELSAYLLVIAEQITTGPGLDRLKYLTKKYSKISELKGGLQRALETATINIRWHTLFFNNIENYFEIGK</sequence>
<dbReference type="FunCoup" id="A0A1W4XFI4">
    <property type="interactions" value="79"/>
</dbReference>
<dbReference type="InterPro" id="IPR027268">
    <property type="entry name" value="Peptidase_M4/M1_CTD_sf"/>
</dbReference>
<feature type="domain" description="Peptidase M1 membrane alanine aminopeptidase" evidence="25">
    <location>
        <begin position="275"/>
        <end position="500"/>
    </location>
</feature>
<keyword evidence="16 23" id="KW-0482">Metalloprotease</keyword>
<keyword evidence="6" id="KW-1003">Cell membrane</keyword>
<evidence type="ECO:0000256" key="20">
    <source>
        <dbReference type="ARBA" id="ARBA00023288"/>
    </source>
</evidence>
<dbReference type="InterPro" id="IPR024571">
    <property type="entry name" value="ERAP1-like_C_dom"/>
</dbReference>
<dbReference type="GO" id="GO:0005886">
    <property type="term" value="C:plasma membrane"/>
    <property type="evidence" value="ECO:0007669"/>
    <property type="project" value="UniProtKB-SubCell"/>
</dbReference>
<evidence type="ECO:0000256" key="6">
    <source>
        <dbReference type="ARBA" id="ARBA00022475"/>
    </source>
</evidence>
<feature type="signal peptide" evidence="24">
    <location>
        <begin position="1"/>
        <end position="31"/>
    </location>
</feature>
<comment type="similarity">
    <text evidence="4 23">Belongs to the peptidase M1 family.</text>
</comment>
<dbReference type="Gene3D" id="1.25.50.20">
    <property type="match status" value="1"/>
</dbReference>
<dbReference type="FunFam" id="1.10.390.10:FF:000013">
    <property type="entry name" value="Aminopeptidase N"/>
    <property type="match status" value="1"/>
</dbReference>
<dbReference type="GO" id="GO:0006508">
    <property type="term" value="P:proteolysis"/>
    <property type="evidence" value="ECO:0007669"/>
    <property type="project" value="UniProtKB-KW"/>
</dbReference>
<evidence type="ECO:0000256" key="5">
    <source>
        <dbReference type="ARBA" id="ARBA00022438"/>
    </source>
</evidence>
<dbReference type="InterPro" id="IPR034016">
    <property type="entry name" value="M1_APN-typ"/>
</dbReference>
<evidence type="ECO:0000256" key="22">
    <source>
        <dbReference type="PIRSR" id="PIRSR634016-4"/>
    </source>
</evidence>
<dbReference type="PRINTS" id="PR00756">
    <property type="entry name" value="ALADIPTASE"/>
</dbReference>
<dbReference type="AlphaFoldDB" id="A0A1W4XFI4"/>
<keyword evidence="10 21" id="KW-0479">Metal-binding</keyword>
<dbReference type="GO" id="GO:0070006">
    <property type="term" value="F:metalloaminopeptidase activity"/>
    <property type="evidence" value="ECO:0007669"/>
    <property type="project" value="TreeGrafter"/>
</dbReference>
<feature type="binding site" evidence="21">
    <location>
        <position position="351"/>
    </location>
    <ligand>
        <name>Zn(2+)</name>
        <dbReference type="ChEBI" id="CHEBI:29105"/>
        <note>catalytic</note>
    </ligand>
</feature>
<evidence type="ECO:0000256" key="14">
    <source>
        <dbReference type="ARBA" id="ARBA00022968"/>
    </source>
</evidence>
<dbReference type="InterPro" id="IPR050344">
    <property type="entry name" value="Peptidase_M1_aminopeptidases"/>
</dbReference>
<name>A0A1W4XFI4_AGRPL</name>
<evidence type="ECO:0000256" key="23">
    <source>
        <dbReference type="RuleBase" id="RU364040"/>
    </source>
</evidence>
<evidence type="ECO:0000256" key="18">
    <source>
        <dbReference type="ARBA" id="ARBA00023157"/>
    </source>
</evidence>
<dbReference type="Gene3D" id="1.10.390.10">
    <property type="entry name" value="Neutral Protease Domain 2"/>
    <property type="match status" value="1"/>
</dbReference>
<evidence type="ECO:0000256" key="21">
    <source>
        <dbReference type="PIRSR" id="PIRSR634016-3"/>
    </source>
</evidence>
<feature type="domain" description="Aminopeptidase N-like N-terminal" evidence="27">
    <location>
        <begin position="43"/>
        <end position="238"/>
    </location>
</feature>
<keyword evidence="18" id="KW-1015">Disulfide bond</keyword>
<evidence type="ECO:0000256" key="1">
    <source>
        <dbReference type="ARBA" id="ARBA00000098"/>
    </source>
</evidence>